<feature type="non-terminal residue" evidence="2">
    <location>
        <position position="63"/>
    </location>
</feature>
<feature type="region of interest" description="Disordered" evidence="1">
    <location>
        <begin position="40"/>
        <end position="63"/>
    </location>
</feature>
<accession>A0AAV9RFI7</accession>
<feature type="compositionally biased region" description="Basic residues" evidence="1">
    <location>
        <begin position="1"/>
        <end position="14"/>
    </location>
</feature>
<sequence>QTGRRGKERGRHSAKVAGSGTRTRDGRFEDYSLYMWSRANPYTTSDAPSPTPPAPRQPLHHQR</sequence>
<gene>
    <name evidence="2" type="ORF">CRENBAI_012265</name>
</gene>
<evidence type="ECO:0000313" key="3">
    <source>
        <dbReference type="Proteomes" id="UP001311232"/>
    </source>
</evidence>
<organism evidence="2 3">
    <name type="scientific">Crenichthys baileyi</name>
    <name type="common">White River springfish</name>
    <dbReference type="NCBI Taxonomy" id="28760"/>
    <lineage>
        <taxon>Eukaryota</taxon>
        <taxon>Metazoa</taxon>
        <taxon>Chordata</taxon>
        <taxon>Craniata</taxon>
        <taxon>Vertebrata</taxon>
        <taxon>Euteleostomi</taxon>
        <taxon>Actinopterygii</taxon>
        <taxon>Neopterygii</taxon>
        <taxon>Teleostei</taxon>
        <taxon>Neoteleostei</taxon>
        <taxon>Acanthomorphata</taxon>
        <taxon>Ovalentaria</taxon>
        <taxon>Atherinomorphae</taxon>
        <taxon>Cyprinodontiformes</taxon>
        <taxon>Goodeidae</taxon>
        <taxon>Crenichthys</taxon>
    </lineage>
</organism>
<evidence type="ECO:0000313" key="2">
    <source>
        <dbReference type="EMBL" id="KAK5607763.1"/>
    </source>
</evidence>
<protein>
    <submittedName>
        <fullName evidence="2">Uncharacterized protein</fullName>
    </submittedName>
</protein>
<feature type="non-terminal residue" evidence="2">
    <location>
        <position position="1"/>
    </location>
</feature>
<evidence type="ECO:0000256" key="1">
    <source>
        <dbReference type="SAM" id="MobiDB-lite"/>
    </source>
</evidence>
<keyword evidence="3" id="KW-1185">Reference proteome</keyword>
<proteinExistence type="predicted"/>
<dbReference type="Proteomes" id="UP001311232">
    <property type="component" value="Unassembled WGS sequence"/>
</dbReference>
<dbReference type="EMBL" id="JAHHUM010001964">
    <property type="protein sequence ID" value="KAK5607763.1"/>
    <property type="molecule type" value="Genomic_DNA"/>
</dbReference>
<comment type="caution">
    <text evidence="2">The sequence shown here is derived from an EMBL/GenBank/DDBJ whole genome shotgun (WGS) entry which is preliminary data.</text>
</comment>
<feature type="region of interest" description="Disordered" evidence="1">
    <location>
        <begin position="1"/>
        <end position="26"/>
    </location>
</feature>
<dbReference type="AlphaFoldDB" id="A0AAV9RFI7"/>
<name>A0AAV9RFI7_9TELE</name>
<reference evidence="2 3" key="1">
    <citation type="submission" date="2021-06" db="EMBL/GenBank/DDBJ databases">
        <authorList>
            <person name="Palmer J.M."/>
        </authorList>
    </citation>
    <scope>NUCLEOTIDE SEQUENCE [LARGE SCALE GENOMIC DNA]</scope>
    <source>
        <strain evidence="2 3">MEX-2019</strain>
        <tissue evidence="2">Muscle</tissue>
    </source>
</reference>